<dbReference type="GO" id="GO:0009263">
    <property type="term" value="P:deoxyribonucleotide biosynthetic process"/>
    <property type="evidence" value="ECO:0007669"/>
    <property type="project" value="InterPro"/>
</dbReference>
<evidence type="ECO:0000313" key="1">
    <source>
        <dbReference type="EMBL" id="KMQ84975.1"/>
    </source>
</evidence>
<dbReference type="EMBL" id="LBMM01014976">
    <property type="protein sequence ID" value="KMQ84975.1"/>
    <property type="molecule type" value="Genomic_DNA"/>
</dbReference>
<dbReference type="GO" id="GO:0004748">
    <property type="term" value="F:ribonucleoside-diphosphate reductase activity, thioredoxin disulfide as acceptor"/>
    <property type="evidence" value="ECO:0007669"/>
    <property type="project" value="TreeGrafter"/>
</dbReference>
<dbReference type="Proteomes" id="UP000036403">
    <property type="component" value="Unassembled WGS sequence"/>
</dbReference>
<keyword evidence="2" id="KW-1185">Reference proteome</keyword>
<proteinExistence type="predicted"/>
<evidence type="ECO:0000313" key="2">
    <source>
        <dbReference type="Proteomes" id="UP000036403"/>
    </source>
</evidence>
<organism evidence="1 2">
    <name type="scientific">Lasius niger</name>
    <name type="common">Black garden ant</name>
    <dbReference type="NCBI Taxonomy" id="67767"/>
    <lineage>
        <taxon>Eukaryota</taxon>
        <taxon>Metazoa</taxon>
        <taxon>Ecdysozoa</taxon>
        <taxon>Arthropoda</taxon>
        <taxon>Hexapoda</taxon>
        <taxon>Insecta</taxon>
        <taxon>Pterygota</taxon>
        <taxon>Neoptera</taxon>
        <taxon>Endopterygota</taxon>
        <taxon>Hymenoptera</taxon>
        <taxon>Apocrita</taxon>
        <taxon>Aculeata</taxon>
        <taxon>Formicoidea</taxon>
        <taxon>Formicidae</taxon>
        <taxon>Formicinae</taxon>
        <taxon>Lasius</taxon>
        <taxon>Lasius</taxon>
    </lineage>
</organism>
<sequence length="538" mass="60569">MLVPYTCCTKDFEDYYAGQTGRGLPYYQGGFAQKGYGIGGFFAKLFRSAMPFLVRGAKAVGKEALRTGSMVASDVLAGQNFKTALESRALESGKVLARKAVQKADQMIGRGKLKRKRSKRHRFISYKGRKTVIERGQWVEFHPLANVSDGSPVEFHISGSGDDYLDLSQTQLYVKAKITKADGTPLGDNDTKIGPVNLFLQSMFSQVDISLNDRLISSSNNTYPYRAMIETLLNHGIDAKSSQLSSELFFKDTAGRMNVYDPADTNPNHGFNQRAKLFKKSASVDMIGRLHLDMFHQDRLLLNLVDVKLKLIRSKPEFCLMGDGEFKVVLEHASLFVRKVRVSPGVVLGHAKALEKTTAKYPIERVVCKTYSVPTGNMSFVQDNIFIGQMPKRLVVAFMDTDAFNGNYKKSPFDFKHYNINFMSVYVDGQPMPSTPLQPDFENKHFIRAFQNLFVNAEDRGLHLSRSEFAEGNALFRFELSPDLCDSAHLNLIRHSNLRLEVKFSEALNQTISILVYAEFENLIEINKARNILFDFGN</sequence>
<accession>A0A0J7MWZ7</accession>
<dbReference type="GO" id="GO:0005829">
    <property type="term" value="C:cytosol"/>
    <property type="evidence" value="ECO:0007669"/>
    <property type="project" value="TreeGrafter"/>
</dbReference>
<dbReference type="PaxDb" id="67767-A0A0J7MWZ7"/>
<protein>
    <submittedName>
        <fullName evidence="1">Uncharacterized protein</fullName>
    </submittedName>
</protein>
<dbReference type="AlphaFoldDB" id="A0A0J7MWZ7"/>
<gene>
    <name evidence="1" type="ORF">RF55_16785</name>
</gene>
<comment type="caution">
    <text evidence="1">The sequence shown here is derived from an EMBL/GenBank/DDBJ whole genome shotgun (WGS) entry which is preliminary data.</text>
</comment>
<dbReference type="OrthoDB" id="8188373at2759"/>
<dbReference type="STRING" id="67767.A0A0J7MWZ7"/>
<reference evidence="1 2" key="1">
    <citation type="submission" date="2015-04" db="EMBL/GenBank/DDBJ databases">
        <title>Lasius niger genome sequencing.</title>
        <authorList>
            <person name="Konorov E.A."/>
            <person name="Nikitin M.A."/>
            <person name="Kirill M.V."/>
            <person name="Chang P."/>
        </authorList>
    </citation>
    <scope>NUCLEOTIDE SEQUENCE [LARGE SCALE GENOMIC DNA]</scope>
    <source>
        <tissue evidence="1">Whole</tissue>
    </source>
</reference>
<name>A0A0J7MWZ7_LASNI</name>
<dbReference type="PANTHER" id="PTHR23409:SF21">
    <property type="entry name" value="CAPSID PROTEIN"/>
    <property type="match status" value="1"/>
</dbReference>
<dbReference type="PANTHER" id="PTHR23409">
    <property type="entry name" value="RIBONUCLEOSIDE-DIPHOSPHATE REDUCTASE SMALL CHAIN"/>
    <property type="match status" value="1"/>
</dbReference>
<dbReference type="InterPro" id="IPR000358">
    <property type="entry name" value="RNR_small_fam"/>
</dbReference>